<feature type="compositionally biased region" description="Low complexity" evidence="1">
    <location>
        <begin position="1435"/>
        <end position="1453"/>
    </location>
</feature>
<feature type="compositionally biased region" description="Low complexity" evidence="1">
    <location>
        <begin position="144"/>
        <end position="161"/>
    </location>
</feature>
<organism evidence="2 3">
    <name type="scientific">Leishmania major</name>
    <dbReference type="NCBI Taxonomy" id="5664"/>
    <lineage>
        <taxon>Eukaryota</taxon>
        <taxon>Discoba</taxon>
        <taxon>Euglenozoa</taxon>
        <taxon>Kinetoplastea</taxon>
        <taxon>Metakinetoplastina</taxon>
        <taxon>Trypanosomatida</taxon>
        <taxon>Trypanosomatidae</taxon>
        <taxon>Leishmaniinae</taxon>
        <taxon>Leishmania</taxon>
    </lineage>
</organism>
<feature type="compositionally biased region" description="Low complexity" evidence="1">
    <location>
        <begin position="521"/>
        <end position="556"/>
    </location>
</feature>
<evidence type="ECO:0000313" key="3">
    <source>
        <dbReference type="Proteomes" id="UP000000542"/>
    </source>
</evidence>
<dbReference type="EMBL" id="FR796418">
    <property type="protein sequence ID" value="CAJ04336.1"/>
    <property type="molecule type" value="Genomic_DNA"/>
</dbReference>
<dbReference type="RefSeq" id="XP_001683235.1">
    <property type="nucleotide sequence ID" value="XM_001683183.1"/>
</dbReference>
<dbReference type="VEuPathDB" id="TriTrypDB:LmjF.22.0840"/>
<reference evidence="2 3" key="2">
    <citation type="journal article" date="2011" name="Genome Res.">
        <title>Chromosome and gene copy number variation allow major structural change between species and strains of Leishmania.</title>
        <authorList>
            <person name="Rogers M.B."/>
            <person name="Hilley J.D."/>
            <person name="Dickens N.J."/>
            <person name="Wilkes J."/>
            <person name="Bates P.A."/>
            <person name="Depledge D.P."/>
            <person name="Harris D."/>
            <person name="Her Y."/>
            <person name="Herzyk P."/>
            <person name="Imamura H."/>
            <person name="Otto T.D."/>
            <person name="Sanders M."/>
            <person name="Seeger K."/>
            <person name="Dujardin J.C."/>
            <person name="Berriman M."/>
            <person name="Smith D.F."/>
            <person name="Hertz-Fowler C."/>
            <person name="Mottram J.C."/>
        </authorList>
    </citation>
    <scope>NUCLEOTIDE SEQUENCE [LARGE SCALE GENOMIC DNA]</scope>
    <source>
        <strain evidence="3">MHOM/IL/81/Friedlin</strain>
    </source>
</reference>
<feature type="compositionally biased region" description="Low complexity" evidence="1">
    <location>
        <begin position="415"/>
        <end position="426"/>
    </location>
</feature>
<dbReference type="Proteomes" id="UP000000542">
    <property type="component" value="Chromosome 22"/>
</dbReference>
<reference evidence="2 3" key="1">
    <citation type="journal article" date="2005" name="Science">
        <title>The genome of the kinetoplastid parasite, Leishmania major.</title>
        <authorList>
            <person name="Ivens A.C."/>
            <person name="Peacock C.S."/>
            <person name="Worthey E.A."/>
            <person name="Murphy L."/>
            <person name="Aggarwal G."/>
            <person name="Berriman M."/>
            <person name="Sisk E."/>
            <person name="Rajandream M.A."/>
            <person name="Adlem E."/>
            <person name="Aert R."/>
            <person name="Anupama A."/>
            <person name="Apostolou Z."/>
            <person name="Attipoe P."/>
            <person name="Bason N."/>
            <person name="Bauser C."/>
            <person name="Beck A."/>
            <person name="Beverley S.M."/>
            <person name="Bianchettin G."/>
            <person name="Borzym K."/>
            <person name="Bothe G."/>
            <person name="Bruschi C.V."/>
            <person name="Collins M."/>
            <person name="Cadag E."/>
            <person name="Ciarloni L."/>
            <person name="Clayton C."/>
            <person name="Coulson R.M."/>
            <person name="Cronin A."/>
            <person name="Cruz A.K."/>
            <person name="Davies R.M."/>
            <person name="De Gaudenzi J."/>
            <person name="Dobson D.E."/>
            <person name="Duesterhoeft A."/>
            <person name="Fazelina G."/>
            <person name="Fosker N."/>
            <person name="Frasch A.C."/>
            <person name="Fraser A."/>
            <person name="Fuchs M."/>
            <person name="Gabel C."/>
            <person name="Goble A."/>
            <person name="Goffeau A."/>
            <person name="Harris D."/>
            <person name="Hertz-Fowler C."/>
            <person name="Hilbert H."/>
            <person name="Horn D."/>
            <person name="Huang Y."/>
            <person name="Klages S."/>
            <person name="Knights A."/>
            <person name="Kube M."/>
            <person name="Larke N."/>
            <person name="Litvin L."/>
            <person name="Lord A."/>
            <person name="Louie T."/>
            <person name="Marra M."/>
            <person name="Masuy D."/>
            <person name="Matthews K."/>
            <person name="Michaeli S."/>
            <person name="Mottram J.C."/>
            <person name="Muller-Auer S."/>
            <person name="Munden H."/>
            <person name="Nelson S."/>
            <person name="Norbertczak H."/>
            <person name="Oliver K."/>
            <person name="O'neil S."/>
            <person name="Pentony M."/>
            <person name="Pohl T.M."/>
            <person name="Price C."/>
            <person name="Purnelle B."/>
            <person name="Quail M.A."/>
            <person name="Rabbinowitsch E."/>
            <person name="Reinhardt R."/>
            <person name="Rieger M."/>
            <person name="Rinta J."/>
            <person name="Robben J."/>
            <person name="Robertson L."/>
            <person name="Ruiz J.C."/>
            <person name="Rutter S."/>
            <person name="Saunders D."/>
            <person name="Schafer M."/>
            <person name="Schein J."/>
            <person name="Schwartz D.C."/>
            <person name="Seeger K."/>
            <person name="Seyler A."/>
            <person name="Sharp S."/>
            <person name="Shin H."/>
            <person name="Sivam D."/>
            <person name="Squares R."/>
            <person name="Squares S."/>
            <person name="Tosato V."/>
            <person name="Vogt C."/>
            <person name="Volckaert G."/>
            <person name="Wambutt R."/>
            <person name="Warren T."/>
            <person name="Wedler H."/>
            <person name="Woodward J."/>
            <person name="Zhou S."/>
            <person name="Zimmermann W."/>
            <person name="Smith D.F."/>
            <person name="Blackwell J.M."/>
            <person name="Stuart K.D."/>
            <person name="Barrell B."/>
            <person name="Myler P.J."/>
        </authorList>
    </citation>
    <scope>NUCLEOTIDE SEQUENCE [LARGE SCALE GENOMIC DNA]</scope>
    <source>
        <strain evidence="3">MHOM/IL/81/Friedlin</strain>
    </source>
</reference>
<protein>
    <submittedName>
        <fullName evidence="2">5'a2rel-related protein</fullName>
    </submittedName>
</protein>
<feature type="region of interest" description="Disordered" evidence="1">
    <location>
        <begin position="985"/>
        <end position="1004"/>
    </location>
</feature>
<feature type="region of interest" description="Disordered" evidence="1">
    <location>
        <begin position="710"/>
        <end position="789"/>
    </location>
</feature>
<keyword evidence="3" id="KW-1185">Reference proteome</keyword>
<name>Q4QBR3_LEIMA</name>
<feature type="compositionally biased region" description="Low complexity" evidence="1">
    <location>
        <begin position="841"/>
        <end position="852"/>
    </location>
</feature>
<feature type="region of interest" description="Disordered" evidence="1">
    <location>
        <begin position="1435"/>
        <end position="1486"/>
    </location>
</feature>
<sequence length="1615" mass="166763">MMDITIGSPSSSYRSCSRSSRGYTQRPDLARDAASSGGSSAAGQETELLTSAVGLDDTNDGGEGHHARCSSADSHGGFGEDRSDLDHRAAGASRPPPSLGEREQTCRPPPPNTSAAPAPQHQVTNELIYALSNRESLSPAQMTPSSIPFSASLPSSSSSMTGSGGAAHLPPRRAPQLLPHDHLHSRVEGMVWLCSAADRDRAPAPIPWASGRASCAAEERKCTDDAVGVRGPRASSLEAQARASEPTAVAAAAPVTRWPERQEQVIPRAFARTESPSPLRRVAQMELATGDAERNAAAEASPGTEVSGARCGSLRKLALPSFCSDGGLEVMDNQPRSERALRLARVSNTVTLSSPPALSSTSTSAVPLPGPPRLSSASSPSVPVQQQRLRLPSHSPESVSSASLSRAVVRRESLRGASATAATSSDSYDRGEAHDHHCSRRKRSDSRYRAVGDMDDDDGTTSSSPGLTETSGARPPSHAPAPLHPSSFLTQVPPHACRSLQSSSDSAKECGPGEAQRADAARQALDPSQASSLVPSPLASRSPSLSAAPPAQLPLQRTVEETRRDSSSNGDGSGAARRTPRYGTCPAMTEVAELQLPLATPTEAAVGCGGSGAAAVVSESLPPLPPAPRGAGDGASSLHPSCRENHRHSKSSATEARGVVLQAAASEADMASEARAGDGEARASRERKAFPAAASLRDGVAAALELDGARRGAAPPTDAPCHVQPPPPQRRALDRWRSQASLVGSRAADTTALSSSLRAATHSSRGSAAGQVTERDDGHPSQSARECGEAGKRAFKGGVNVARWVRSTVGGEGDLSGASLIPPPVRKAAEARVCAPPTNLGSASATSASGTAGDFGGNEPPRVLAVSLAALPRRTPPREAVAPAVLAEVTQSCASAALVSGRQAYQGMAALSWTLPSRSRVRLTVIASPAQERWASRAEGERAVGGAAQVDPRDRSSGARWREAGSAGEAFLVRSDAHRVEVAAVPQRAHPVRSSSSGQRASRPGLAAVLAPRTSTMCGPASSAEVDGADEDKEMRIVARTWRPVTCLEFVRDDARRRSTGDDCQSSWGAAGTHRWGQGPHHPRAAQRSAAIVGALSGGHQTRPAHHPHDGSHGCVLSIEASPLVSPVSLAAEATSDVGASTRQACSAATWRAGAASNGVGGVVLSSTTLVPGYAAVYSPRMLATRVLEARKALLGAPSAAVPAAPTSVCPPGPSGALPLHCGSRAMPAVGATVAAAAASTSGGVSSWSPSSLLSPPHAHIDLKERGADDGVMPGATADAAPWSLYLSGSPDAEESMRHRTALPRQLTRGQQHLHEQPDLPADTSPYPVARRIPFGFAAGTLAGAASVQAVSPSPDGRLRSCHARTASPAADASAPVPGAHLHAEGGYQRARRLPCHTPAEEQRSVTASAPSSPIVARSAAASVAAPLGRMLTTLSPTTASSSAPRASSAGTAQGRHQSIPPPEQHAAIHAAGAGSQASERACSTSRRFWRAATNADQSHDAPDARPKRQSRILAQQRLVQEEAFHRRYIRMQEDHRFAVEVTELNYQRAVEYVHQASAAGAVATPARRSGHCAALLTTDCDAEPLAGLQRVRRDQAAMTATLSTLAKELAALSP</sequence>
<gene>
    <name evidence="2" type="ORF">LMJF_22_0840</name>
</gene>
<feature type="compositionally biased region" description="Low complexity" evidence="1">
    <location>
        <begin position="1465"/>
        <end position="1479"/>
    </location>
</feature>
<feature type="region of interest" description="Disordered" evidence="1">
    <location>
        <begin position="1351"/>
        <end position="1381"/>
    </location>
</feature>
<dbReference type="OMA" id="ISMQEDH"/>
<proteinExistence type="predicted"/>
<feature type="region of interest" description="Disordered" evidence="1">
    <location>
        <begin position="352"/>
        <end position="584"/>
    </location>
</feature>
<dbReference type="GeneID" id="5651843"/>
<dbReference type="InParanoid" id="Q4QBR3"/>
<feature type="compositionally biased region" description="Low complexity" evidence="1">
    <location>
        <begin position="33"/>
        <end position="43"/>
    </location>
</feature>
<accession>Q4QBR3</accession>
<feature type="region of interest" description="Disordered" evidence="1">
    <location>
        <begin position="668"/>
        <end position="688"/>
    </location>
</feature>
<feature type="region of interest" description="Disordered" evidence="1">
    <location>
        <begin position="1058"/>
        <end position="1082"/>
    </location>
</feature>
<dbReference type="VEuPathDB" id="TriTrypDB:LMJSD75_220014000"/>
<feature type="compositionally biased region" description="Low complexity" evidence="1">
    <location>
        <begin position="352"/>
        <end position="407"/>
    </location>
</feature>
<feature type="region of interest" description="Disordered" evidence="1">
    <location>
        <begin position="619"/>
        <end position="655"/>
    </location>
</feature>
<dbReference type="VEuPathDB" id="TriTrypDB:LMJLV39_220012400"/>
<feature type="compositionally biased region" description="Low complexity" evidence="1">
    <location>
        <begin position="567"/>
        <end position="577"/>
    </location>
</feature>
<evidence type="ECO:0000256" key="1">
    <source>
        <dbReference type="SAM" id="MobiDB-lite"/>
    </source>
</evidence>
<feature type="region of interest" description="Disordered" evidence="1">
    <location>
        <begin position="1"/>
        <end position="121"/>
    </location>
</feature>
<dbReference type="HOGENOM" id="CLU_243756_0_0_1"/>
<feature type="region of interest" description="Disordered" evidence="1">
    <location>
        <begin position="838"/>
        <end position="857"/>
    </location>
</feature>
<feature type="compositionally biased region" description="Low complexity" evidence="1">
    <location>
        <begin position="1364"/>
        <end position="1380"/>
    </location>
</feature>
<dbReference type="VEuPathDB" id="TriTrypDB:LMJFC_220015100"/>
<feature type="compositionally biased region" description="Basic and acidic residues" evidence="1">
    <location>
        <begin position="675"/>
        <end position="688"/>
    </location>
</feature>
<feature type="compositionally biased region" description="Basic and acidic residues" evidence="1">
    <location>
        <begin position="427"/>
        <end position="436"/>
    </location>
</feature>
<feature type="compositionally biased region" description="Basic and acidic residues" evidence="1">
    <location>
        <begin position="78"/>
        <end position="89"/>
    </location>
</feature>
<feature type="compositionally biased region" description="Low complexity" evidence="1">
    <location>
        <begin position="8"/>
        <end position="21"/>
    </location>
</feature>
<feature type="region of interest" description="Disordered" evidence="1">
    <location>
        <begin position="137"/>
        <end position="175"/>
    </location>
</feature>
<evidence type="ECO:0000313" key="2">
    <source>
        <dbReference type="EMBL" id="CAJ04336.1"/>
    </source>
</evidence>
<dbReference type="KEGG" id="lma:LMJF_22_0840"/>
<feature type="compositionally biased region" description="Polar residues" evidence="1">
    <location>
        <begin position="751"/>
        <end position="766"/>
    </location>
</feature>